<sequence length="158" mass="16375">MSQAVEHRREVALGVGGGSVNMETTTNTALSPFYIPPHRKTSAQIIREARASLGVGGSPSTPILTGVGVPRVGATEMTSWVLKPVSPASNVEIVLSPLHFDTSDSNGSSSGRQAGTGAGPRLLLPIASAKLNKDGCDKSCPRFCPAETCDLTSRDCPT</sequence>
<evidence type="ECO:0000313" key="1">
    <source>
        <dbReference type="EMBL" id="MPC64236.1"/>
    </source>
</evidence>
<protein>
    <submittedName>
        <fullName evidence="1">Uncharacterized protein</fullName>
    </submittedName>
</protein>
<dbReference type="EMBL" id="VSRR010021818">
    <property type="protein sequence ID" value="MPC64236.1"/>
    <property type="molecule type" value="Genomic_DNA"/>
</dbReference>
<proteinExistence type="predicted"/>
<dbReference type="AlphaFoldDB" id="A0A5B7H2X1"/>
<gene>
    <name evidence="1" type="ORF">E2C01_058347</name>
</gene>
<reference evidence="1 2" key="1">
    <citation type="submission" date="2019-05" db="EMBL/GenBank/DDBJ databases">
        <title>Another draft genome of Portunus trituberculatus and its Hox gene families provides insights of decapod evolution.</title>
        <authorList>
            <person name="Jeong J.-H."/>
            <person name="Song I."/>
            <person name="Kim S."/>
            <person name="Choi T."/>
            <person name="Kim D."/>
            <person name="Ryu S."/>
            <person name="Kim W."/>
        </authorList>
    </citation>
    <scope>NUCLEOTIDE SEQUENCE [LARGE SCALE GENOMIC DNA]</scope>
    <source>
        <tissue evidence="1">Muscle</tissue>
    </source>
</reference>
<comment type="caution">
    <text evidence="1">The sequence shown here is derived from an EMBL/GenBank/DDBJ whole genome shotgun (WGS) entry which is preliminary data.</text>
</comment>
<dbReference type="OrthoDB" id="247006at2759"/>
<accession>A0A5B7H2X1</accession>
<name>A0A5B7H2X1_PORTR</name>
<dbReference type="Proteomes" id="UP000324222">
    <property type="component" value="Unassembled WGS sequence"/>
</dbReference>
<evidence type="ECO:0000313" key="2">
    <source>
        <dbReference type="Proteomes" id="UP000324222"/>
    </source>
</evidence>
<organism evidence="1 2">
    <name type="scientific">Portunus trituberculatus</name>
    <name type="common">Swimming crab</name>
    <name type="synonym">Neptunus trituberculatus</name>
    <dbReference type="NCBI Taxonomy" id="210409"/>
    <lineage>
        <taxon>Eukaryota</taxon>
        <taxon>Metazoa</taxon>
        <taxon>Ecdysozoa</taxon>
        <taxon>Arthropoda</taxon>
        <taxon>Crustacea</taxon>
        <taxon>Multicrustacea</taxon>
        <taxon>Malacostraca</taxon>
        <taxon>Eumalacostraca</taxon>
        <taxon>Eucarida</taxon>
        <taxon>Decapoda</taxon>
        <taxon>Pleocyemata</taxon>
        <taxon>Brachyura</taxon>
        <taxon>Eubrachyura</taxon>
        <taxon>Portunoidea</taxon>
        <taxon>Portunidae</taxon>
        <taxon>Portuninae</taxon>
        <taxon>Portunus</taxon>
    </lineage>
</organism>
<keyword evidence="2" id="KW-1185">Reference proteome</keyword>